<dbReference type="OrthoDB" id="9802066at2"/>
<dbReference type="CDD" id="cd00077">
    <property type="entry name" value="HDc"/>
    <property type="match status" value="1"/>
</dbReference>
<protein>
    <recommendedName>
        <fullName evidence="1">HD-GYP domain-containing protein</fullName>
    </recommendedName>
</protein>
<dbReference type="GO" id="GO:0008081">
    <property type="term" value="F:phosphoric diester hydrolase activity"/>
    <property type="evidence" value="ECO:0007669"/>
    <property type="project" value="UniProtKB-ARBA"/>
</dbReference>
<dbReference type="AlphaFoldDB" id="A0A0R0C0C0"/>
<dbReference type="SMART" id="SM00471">
    <property type="entry name" value="HDc"/>
    <property type="match status" value="1"/>
</dbReference>
<sequence>MIQIRITPRGALTTALSLRDAYTQDHCGRVEAICTALGQRCGLAPAQLPALLDAARLHDIGKIGIPDHILFKPGRLDPDEWKIMQSHAEAGARICAELDRPDAALLAEIVRHHHENFDGSGYPDGLAGDAIPLASRIIRVVDSYDAMTTRRPYQPSRSHAQAMAILRSERGTASDPLVFDHFAALLEEDSQLRAKP</sequence>
<dbReference type="PATRIC" id="fig|266128.3.peg.2831"/>
<dbReference type="RefSeq" id="WP_057664853.1">
    <property type="nucleotide sequence ID" value="NZ_LDJH01000008.1"/>
</dbReference>
<evidence type="ECO:0000313" key="2">
    <source>
        <dbReference type="EMBL" id="KRG58980.1"/>
    </source>
</evidence>
<dbReference type="Pfam" id="PF13487">
    <property type="entry name" value="HD_5"/>
    <property type="match status" value="1"/>
</dbReference>
<feature type="domain" description="HD-GYP" evidence="1">
    <location>
        <begin position="1"/>
        <end position="196"/>
    </location>
</feature>
<evidence type="ECO:0000259" key="1">
    <source>
        <dbReference type="PROSITE" id="PS51832"/>
    </source>
</evidence>
<comment type="caution">
    <text evidence="2">The sequence shown here is derived from an EMBL/GenBank/DDBJ whole genome shotgun (WGS) entry which is preliminary data.</text>
</comment>
<dbReference type="STRING" id="266128.ABB25_05820"/>
<accession>A0A0R0C0C0</accession>
<dbReference type="InterPro" id="IPR052020">
    <property type="entry name" value="Cyclic_di-GMP/3'3'-cGAMP_PDE"/>
</dbReference>
<gene>
    <name evidence="2" type="ORF">ABB25_05820</name>
</gene>
<dbReference type="SUPFAM" id="SSF109604">
    <property type="entry name" value="HD-domain/PDEase-like"/>
    <property type="match status" value="1"/>
</dbReference>
<dbReference type="Gene3D" id="1.10.3210.10">
    <property type="entry name" value="Hypothetical protein af1432"/>
    <property type="match status" value="1"/>
</dbReference>
<name>A0A0R0C0C0_9GAMM</name>
<keyword evidence="3" id="KW-1185">Reference proteome</keyword>
<dbReference type="EMBL" id="LDJH01000008">
    <property type="protein sequence ID" value="KRG58980.1"/>
    <property type="molecule type" value="Genomic_DNA"/>
</dbReference>
<dbReference type="InterPro" id="IPR037522">
    <property type="entry name" value="HD_GYP_dom"/>
</dbReference>
<dbReference type="InterPro" id="IPR003607">
    <property type="entry name" value="HD/PDEase_dom"/>
</dbReference>
<reference evidence="2 3" key="1">
    <citation type="submission" date="2015-05" db="EMBL/GenBank/DDBJ databases">
        <title>Genome sequencing and analysis of members of genus Stenotrophomonas.</title>
        <authorList>
            <person name="Patil P.P."/>
            <person name="Midha S."/>
            <person name="Patil P.B."/>
        </authorList>
    </citation>
    <scope>NUCLEOTIDE SEQUENCE [LARGE SCALE GENOMIC DNA]</scope>
    <source>
        <strain evidence="2 3">DSM 17805</strain>
    </source>
</reference>
<dbReference type="PROSITE" id="PS51832">
    <property type="entry name" value="HD_GYP"/>
    <property type="match status" value="1"/>
</dbReference>
<proteinExistence type="predicted"/>
<evidence type="ECO:0000313" key="3">
    <source>
        <dbReference type="Proteomes" id="UP000051254"/>
    </source>
</evidence>
<dbReference type="PANTHER" id="PTHR45228">
    <property type="entry name" value="CYCLIC DI-GMP PHOSPHODIESTERASE TM_0186-RELATED"/>
    <property type="match status" value="1"/>
</dbReference>
<organism evidence="2 3">
    <name type="scientific">Stenotrophomonas koreensis</name>
    <dbReference type="NCBI Taxonomy" id="266128"/>
    <lineage>
        <taxon>Bacteria</taxon>
        <taxon>Pseudomonadati</taxon>
        <taxon>Pseudomonadota</taxon>
        <taxon>Gammaproteobacteria</taxon>
        <taxon>Lysobacterales</taxon>
        <taxon>Lysobacteraceae</taxon>
        <taxon>Stenotrophomonas</taxon>
    </lineage>
</organism>
<dbReference type="Proteomes" id="UP000051254">
    <property type="component" value="Unassembled WGS sequence"/>
</dbReference>